<dbReference type="AlphaFoldDB" id="A0A4Y7SEZ7"/>
<evidence type="ECO:0000313" key="3">
    <source>
        <dbReference type="Proteomes" id="UP000298030"/>
    </source>
</evidence>
<gene>
    <name evidence="2" type="ORF">FA13DRAFT_1801038</name>
</gene>
<name>A0A4Y7SEZ7_COPMI</name>
<accession>A0A4Y7SEZ7</accession>
<organism evidence="2 3">
    <name type="scientific">Coprinellus micaceus</name>
    <name type="common">Glistening ink-cap mushroom</name>
    <name type="synonym">Coprinus micaceus</name>
    <dbReference type="NCBI Taxonomy" id="71717"/>
    <lineage>
        <taxon>Eukaryota</taxon>
        <taxon>Fungi</taxon>
        <taxon>Dikarya</taxon>
        <taxon>Basidiomycota</taxon>
        <taxon>Agaricomycotina</taxon>
        <taxon>Agaricomycetes</taxon>
        <taxon>Agaricomycetidae</taxon>
        <taxon>Agaricales</taxon>
        <taxon>Agaricineae</taxon>
        <taxon>Psathyrellaceae</taxon>
        <taxon>Coprinellus</taxon>
    </lineage>
</organism>
<reference evidence="2 3" key="1">
    <citation type="journal article" date="2019" name="Nat. Ecol. Evol.">
        <title>Megaphylogeny resolves global patterns of mushroom evolution.</title>
        <authorList>
            <person name="Varga T."/>
            <person name="Krizsan K."/>
            <person name="Foldi C."/>
            <person name="Dima B."/>
            <person name="Sanchez-Garcia M."/>
            <person name="Sanchez-Ramirez S."/>
            <person name="Szollosi G.J."/>
            <person name="Szarkandi J.G."/>
            <person name="Papp V."/>
            <person name="Albert L."/>
            <person name="Andreopoulos W."/>
            <person name="Angelini C."/>
            <person name="Antonin V."/>
            <person name="Barry K.W."/>
            <person name="Bougher N.L."/>
            <person name="Buchanan P."/>
            <person name="Buyck B."/>
            <person name="Bense V."/>
            <person name="Catcheside P."/>
            <person name="Chovatia M."/>
            <person name="Cooper J."/>
            <person name="Damon W."/>
            <person name="Desjardin D."/>
            <person name="Finy P."/>
            <person name="Geml J."/>
            <person name="Haridas S."/>
            <person name="Hughes K."/>
            <person name="Justo A."/>
            <person name="Karasinski D."/>
            <person name="Kautmanova I."/>
            <person name="Kiss B."/>
            <person name="Kocsube S."/>
            <person name="Kotiranta H."/>
            <person name="LaButti K.M."/>
            <person name="Lechner B.E."/>
            <person name="Liimatainen K."/>
            <person name="Lipzen A."/>
            <person name="Lukacs Z."/>
            <person name="Mihaltcheva S."/>
            <person name="Morgado L.N."/>
            <person name="Niskanen T."/>
            <person name="Noordeloos M.E."/>
            <person name="Ohm R.A."/>
            <person name="Ortiz-Santana B."/>
            <person name="Ovrebo C."/>
            <person name="Racz N."/>
            <person name="Riley R."/>
            <person name="Savchenko A."/>
            <person name="Shiryaev A."/>
            <person name="Soop K."/>
            <person name="Spirin V."/>
            <person name="Szebenyi C."/>
            <person name="Tomsovsky M."/>
            <person name="Tulloss R.E."/>
            <person name="Uehling J."/>
            <person name="Grigoriev I.V."/>
            <person name="Vagvolgyi C."/>
            <person name="Papp T."/>
            <person name="Martin F.M."/>
            <person name="Miettinen O."/>
            <person name="Hibbett D.S."/>
            <person name="Nagy L.G."/>
        </authorList>
    </citation>
    <scope>NUCLEOTIDE SEQUENCE [LARGE SCALE GENOMIC DNA]</scope>
    <source>
        <strain evidence="2 3">FP101781</strain>
    </source>
</reference>
<dbReference type="EMBL" id="QPFP01000144">
    <property type="protein sequence ID" value="TEB20319.1"/>
    <property type="molecule type" value="Genomic_DNA"/>
</dbReference>
<protein>
    <submittedName>
        <fullName evidence="2">Uncharacterized protein</fullName>
    </submittedName>
</protein>
<comment type="caution">
    <text evidence="2">The sequence shown here is derived from an EMBL/GenBank/DDBJ whole genome shotgun (WGS) entry which is preliminary data.</text>
</comment>
<proteinExistence type="predicted"/>
<evidence type="ECO:0000313" key="2">
    <source>
        <dbReference type="EMBL" id="TEB20319.1"/>
    </source>
</evidence>
<dbReference type="Proteomes" id="UP000298030">
    <property type="component" value="Unassembled WGS sequence"/>
</dbReference>
<feature type="region of interest" description="Disordered" evidence="1">
    <location>
        <begin position="1"/>
        <end position="28"/>
    </location>
</feature>
<evidence type="ECO:0000256" key="1">
    <source>
        <dbReference type="SAM" id="MobiDB-lite"/>
    </source>
</evidence>
<keyword evidence="3" id="KW-1185">Reference proteome</keyword>
<sequence>MNSIWPPAGLSRQKVERPTSSTPPPSILAARRRGVGAWSSACVDFTRWR</sequence>